<dbReference type="RefSeq" id="WP_139373009.1">
    <property type="nucleotide sequence ID" value="NZ_FUYE01000001.1"/>
</dbReference>
<dbReference type="EMBL" id="FUYE01000001">
    <property type="protein sequence ID" value="SKA77976.1"/>
    <property type="molecule type" value="Genomic_DNA"/>
</dbReference>
<organism evidence="1 2">
    <name type="scientific">Prosthecobacter debontii</name>
    <dbReference type="NCBI Taxonomy" id="48467"/>
    <lineage>
        <taxon>Bacteria</taxon>
        <taxon>Pseudomonadati</taxon>
        <taxon>Verrucomicrobiota</taxon>
        <taxon>Verrucomicrobiia</taxon>
        <taxon>Verrucomicrobiales</taxon>
        <taxon>Verrucomicrobiaceae</taxon>
        <taxon>Prosthecobacter</taxon>
    </lineage>
</organism>
<keyword evidence="2" id="KW-1185">Reference proteome</keyword>
<dbReference type="AlphaFoldDB" id="A0A1T4WKT3"/>
<sequence>MNPTRMRMSTMDVLSPAPTLFQRLLQAVKDLRPRSNQSLSVGPTASTHPRPGTALCWRVTATLTREAVFGIVSVQSECHVTATSRTDALATALHELAKSYPGYQCATIRADEGPGG</sequence>
<name>A0A1T4WKT3_9BACT</name>
<reference evidence="2" key="1">
    <citation type="submission" date="2017-02" db="EMBL/GenBank/DDBJ databases">
        <authorList>
            <person name="Varghese N."/>
            <person name="Submissions S."/>
        </authorList>
    </citation>
    <scope>NUCLEOTIDE SEQUENCE [LARGE SCALE GENOMIC DNA]</scope>
    <source>
        <strain evidence="2">ATCC 700200</strain>
    </source>
</reference>
<evidence type="ECO:0000313" key="1">
    <source>
        <dbReference type="EMBL" id="SKA77976.1"/>
    </source>
</evidence>
<gene>
    <name evidence="1" type="ORF">SAMN02745166_00450</name>
</gene>
<dbReference type="Proteomes" id="UP000190774">
    <property type="component" value="Unassembled WGS sequence"/>
</dbReference>
<protein>
    <submittedName>
        <fullName evidence="1">Uncharacterized protein</fullName>
    </submittedName>
</protein>
<proteinExistence type="predicted"/>
<evidence type="ECO:0000313" key="2">
    <source>
        <dbReference type="Proteomes" id="UP000190774"/>
    </source>
</evidence>
<accession>A0A1T4WKT3</accession>